<dbReference type="RefSeq" id="WP_024505323.1">
    <property type="nucleotide sequence ID" value="NZ_CP088148.1"/>
</dbReference>
<dbReference type="Pfam" id="PF00557">
    <property type="entry name" value="Peptidase_M24"/>
    <property type="match status" value="1"/>
</dbReference>
<dbReference type="EMBL" id="CP088148">
    <property type="protein sequence ID" value="UTU55259.1"/>
    <property type="molecule type" value="Genomic_DNA"/>
</dbReference>
<organism evidence="2 3">
    <name type="scientific">Mesorhizobium ciceri</name>
    <dbReference type="NCBI Taxonomy" id="39645"/>
    <lineage>
        <taxon>Bacteria</taxon>
        <taxon>Pseudomonadati</taxon>
        <taxon>Pseudomonadota</taxon>
        <taxon>Alphaproteobacteria</taxon>
        <taxon>Hyphomicrobiales</taxon>
        <taxon>Phyllobacteriaceae</taxon>
        <taxon>Mesorhizobium</taxon>
    </lineage>
</organism>
<reference evidence="2 3" key="1">
    <citation type="journal article" date="2022" name="Microbiol. Resour. Announc.">
        <title>Complete Genome Sequence of Mesorhizobium ciceri Strain R30, a Rhizobium Used as a Commercial Inoculant for Chickpea in Argentina.</title>
        <authorList>
            <person name="Foresto E."/>
            <person name="Revale S."/>
            <person name="Primo E."/>
            <person name="Nievas F."/>
            <person name="Carezzano E."/>
            <person name="Puente M."/>
            <person name="Alzari P."/>
            <person name="Mart M."/>
            <person name="Ben-Assaya M."/>
            <person name="Mornico D."/>
            <person name="Santoro M."/>
            <person name="Mart F."/>
            <person name="Giordano W."/>
            <person name="Bogino P."/>
        </authorList>
    </citation>
    <scope>NUCLEOTIDE SEQUENCE [LARGE SCALE GENOMIC DNA]</scope>
    <source>
        <strain evidence="2 3">R30</strain>
    </source>
</reference>
<dbReference type="SUPFAM" id="SSF55920">
    <property type="entry name" value="Creatinase/aminopeptidase"/>
    <property type="match status" value="1"/>
</dbReference>
<dbReference type="Gene3D" id="3.90.230.10">
    <property type="entry name" value="Creatinase/methionine aminopeptidase superfamily"/>
    <property type="match status" value="1"/>
</dbReference>
<name>A0AB38TKJ8_9HYPH</name>
<proteinExistence type="predicted"/>
<sequence length="132" mass="13986">MMFTGSEGQALIAFCRGLGLGLLKVCRCRGKWSARQNEIYDGAIAGIEAGVAACRLGVTASDLYKAVLDVLDGRGIFCGYPIYGHSFGLGWGGPWLVPDNSFKVGAGMAIAVECMAGREDVGYVKFEHNCPS</sequence>
<feature type="domain" description="Peptidase M24" evidence="1">
    <location>
        <begin position="28"/>
        <end position="129"/>
    </location>
</feature>
<accession>A0AB38TKJ8</accession>
<geneLocation type="plasmid" evidence="2 3">
    <name>unnamed</name>
</geneLocation>
<dbReference type="AlphaFoldDB" id="A0AB38TKJ8"/>
<evidence type="ECO:0000313" key="3">
    <source>
        <dbReference type="Proteomes" id="UP001060070"/>
    </source>
</evidence>
<keyword evidence="2" id="KW-0378">Hydrolase</keyword>
<keyword evidence="2" id="KW-0645">Protease</keyword>
<gene>
    <name evidence="2" type="ORF">LRP29_31590</name>
</gene>
<keyword evidence="2" id="KW-0031">Aminopeptidase</keyword>
<evidence type="ECO:0000313" key="2">
    <source>
        <dbReference type="EMBL" id="UTU55259.1"/>
    </source>
</evidence>
<dbReference type="GO" id="GO:0004177">
    <property type="term" value="F:aminopeptidase activity"/>
    <property type="evidence" value="ECO:0007669"/>
    <property type="project" value="UniProtKB-KW"/>
</dbReference>
<evidence type="ECO:0000259" key="1">
    <source>
        <dbReference type="Pfam" id="PF00557"/>
    </source>
</evidence>
<protein>
    <submittedName>
        <fullName evidence="2">Aminopeptidase P family protein</fullName>
    </submittedName>
</protein>
<keyword evidence="3" id="KW-1185">Reference proteome</keyword>
<dbReference type="InterPro" id="IPR036005">
    <property type="entry name" value="Creatinase/aminopeptidase-like"/>
</dbReference>
<dbReference type="InterPro" id="IPR000994">
    <property type="entry name" value="Pept_M24"/>
</dbReference>
<keyword evidence="2" id="KW-0614">Plasmid</keyword>
<dbReference type="Proteomes" id="UP001060070">
    <property type="component" value="Plasmid unnamed"/>
</dbReference>